<dbReference type="GO" id="GO:0051119">
    <property type="term" value="F:sugar transmembrane transporter activity"/>
    <property type="evidence" value="ECO:0007669"/>
    <property type="project" value="InterPro"/>
</dbReference>
<feature type="transmembrane region" description="Helical" evidence="10">
    <location>
        <begin position="40"/>
        <end position="59"/>
    </location>
</feature>
<dbReference type="PANTHER" id="PTHR10791:SF30">
    <property type="entry name" value="SUGAR TRANSPORTER SWEET1"/>
    <property type="match status" value="1"/>
</dbReference>
<dbReference type="PANTHER" id="PTHR10791">
    <property type="entry name" value="RAG1-ACTIVATING PROTEIN 1"/>
    <property type="match status" value="1"/>
</dbReference>
<evidence type="ECO:0008006" key="13">
    <source>
        <dbReference type="Google" id="ProtNLM"/>
    </source>
</evidence>
<keyword evidence="6 10" id="KW-0812">Transmembrane</keyword>
<name>G4Z0Y7_PHYSP</name>
<dbReference type="FunFam" id="1.20.1280.290:FF:000007">
    <property type="entry name" value="Bidirectional sugar transporter SWEET7"/>
    <property type="match status" value="2"/>
</dbReference>
<evidence type="ECO:0000256" key="3">
    <source>
        <dbReference type="ARBA" id="ARBA00022448"/>
    </source>
</evidence>
<accession>G4Z0Y7</accession>
<feature type="transmembrane region" description="Helical" evidence="10">
    <location>
        <begin position="98"/>
        <end position="118"/>
    </location>
</feature>
<organism evidence="11 12">
    <name type="scientific">Phytophthora sojae (strain P6497)</name>
    <name type="common">Soybean stem and root rot agent</name>
    <name type="synonym">Phytophthora megasperma f. sp. glycines</name>
    <dbReference type="NCBI Taxonomy" id="1094619"/>
    <lineage>
        <taxon>Eukaryota</taxon>
        <taxon>Sar</taxon>
        <taxon>Stramenopiles</taxon>
        <taxon>Oomycota</taxon>
        <taxon>Peronosporomycetes</taxon>
        <taxon>Peronosporales</taxon>
        <taxon>Peronosporaceae</taxon>
        <taxon>Phytophthora</taxon>
    </lineage>
</organism>
<dbReference type="AlphaFoldDB" id="G4Z0Y7"/>
<evidence type="ECO:0000256" key="8">
    <source>
        <dbReference type="ARBA" id="ARBA00022989"/>
    </source>
</evidence>
<keyword evidence="5" id="KW-0762">Sugar transport</keyword>
<dbReference type="OMA" id="HTHEMRS"/>
<dbReference type="Gene3D" id="1.20.1280.290">
    <property type="match status" value="2"/>
</dbReference>
<dbReference type="RefSeq" id="XP_009518700.1">
    <property type="nucleotide sequence ID" value="XM_009520405.1"/>
</dbReference>
<keyword evidence="12" id="KW-1185">Reference proteome</keyword>
<feature type="transmembrane region" description="Helical" evidence="10">
    <location>
        <begin position="130"/>
        <end position="148"/>
    </location>
</feature>
<keyword evidence="7" id="KW-0677">Repeat</keyword>
<dbReference type="Pfam" id="PF03083">
    <property type="entry name" value="MtN3_slv"/>
    <property type="match status" value="2"/>
</dbReference>
<evidence type="ECO:0000256" key="2">
    <source>
        <dbReference type="ARBA" id="ARBA00007809"/>
    </source>
</evidence>
<dbReference type="GO" id="GO:0005886">
    <property type="term" value="C:plasma membrane"/>
    <property type="evidence" value="ECO:0007669"/>
    <property type="project" value="UniProtKB-SubCell"/>
</dbReference>
<evidence type="ECO:0000313" key="11">
    <source>
        <dbReference type="EMBL" id="EGZ23412.1"/>
    </source>
</evidence>
<dbReference type="InterPro" id="IPR004316">
    <property type="entry name" value="SWEET_rpt"/>
</dbReference>
<evidence type="ECO:0000256" key="5">
    <source>
        <dbReference type="ARBA" id="ARBA00022597"/>
    </source>
</evidence>
<dbReference type="EMBL" id="JH159152">
    <property type="protein sequence ID" value="EGZ23412.1"/>
    <property type="molecule type" value="Genomic_DNA"/>
</dbReference>
<evidence type="ECO:0000256" key="7">
    <source>
        <dbReference type="ARBA" id="ARBA00022737"/>
    </source>
</evidence>
<proteinExistence type="inferred from homology"/>
<dbReference type="Proteomes" id="UP000002640">
    <property type="component" value="Unassembled WGS sequence"/>
</dbReference>
<reference evidence="11 12" key="1">
    <citation type="journal article" date="2006" name="Science">
        <title>Phytophthora genome sequences uncover evolutionary origins and mechanisms of pathogenesis.</title>
        <authorList>
            <person name="Tyler B.M."/>
            <person name="Tripathy S."/>
            <person name="Zhang X."/>
            <person name="Dehal P."/>
            <person name="Jiang R.H."/>
            <person name="Aerts A."/>
            <person name="Arredondo F.D."/>
            <person name="Baxter L."/>
            <person name="Bensasson D."/>
            <person name="Beynon J.L."/>
            <person name="Chapman J."/>
            <person name="Damasceno C.M."/>
            <person name="Dorrance A.E."/>
            <person name="Dou D."/>
            <person name="Dickerman A.W."/>
            <person name="Dubchak I.L."/>
            <person name="Garbelotto M."/>
            <person name="Gijzen M."/>
            <person name="Gordon S.G."/>
            <person name="Govers F."/>
            <person name="Grunwald N.J."/>
            <person name="Huang W."/>
            <person name="Ivors K.L."/>
            <person name="Jones R.W."/>
            <person name="Kamoun S."/>
            <person name="Krampis K."/>
            <person name="Lamour K.H."/>
            <person name="Lee M.K."/>
            <person name="McDonald W.H."/>
            <person name="Medina M."/>
            <person name="Meijer H.J."/>
            <person name="Nordberg E.K."/>
            <person name="Maclean D.J."/>
            <person name="Ospina-Giraldo M.D."/>
            <person name="Morris P.F."/>
            <person name="Phuntumart V."/>
            <person name="Putnam N.H."/>
            <person name="Rash S."/>
            <person name="Rose J.K."/>
            <person name="Sakihama Y."/>
            <person name="Salamov A.A."/>
            <person name="Savidor A."/>
            <person name="Scheuring C.F."/>
            <person name="Smith B.M."/>
            <person name="Sobral B.W."/>
            <person name="Terry A."/>
            <person name="Torto-Alalibo T.A."/>
            <person name="Win J."/>
            <person name="Xu Z."/>
            <person name="Zhang H."/>
            <person name="Grigoriev I.V."/>
            <person name="Rokhsar D.S."/>
            <person name="Boore J.L."/>
        </authorList>
    </citation>
    <scope>NUCLEOTIDE SEQUENCE [LARGE SCALE GENOMIC DNA]</scope>
    <source>
        <strain evidence="11 12">P6497</strain>
    </source>
</reference>
<keyword evidence="9 10" id="KW-0472">Membrane</keyword>
<evidence type="ECO:0000256" key="1">
    <source>
        <dbReference type="ARBA" id="ARBA00004651"/>
    </source>
</evidence>
<keyword evidence="3" id="KW-0813">Transport</keyword>
<gene>
    <name evidence="11" type="ORF">PHYSODRAFT_485003</name>
</gene>
<feature type="transmembrane region" description="Helical" evidence="10">
    <location>
        <begin position="190"/>
        <end position="211"/>
    </location>
</feature>
<evidence type="ECO:0000256" key="10">
    <source>
        <dbReference type="SAM" id="Phobius"/>
    </source>
</evidence>
<sequence>MNAGLTVLKALASSCSVVMILSSAPSLYRIHKRYDTGDVALFPLVGLWLNCCMVMLYGWTPGSYFPLFATYVFGTIISTAYVAVYLRWTKARAYAHKAIGATLIANILGSVYVVLGMTGVTRQPSDQVKLIAGNMMTVACLLLYIAPFETIKTVLKTRSGASIPFGMCLAGASSNLIWTIEGLFTKDMFILLLSAACSALGFVQVALYLVFRPKTKGPSALAADLSVSTDKKYILPVKVDNPTTVSAPPAVALVPPRCGDKLDSISSPTLVPVCIS</sequence>
<dbReference type="KEGG" id="psoj:PHYSODRAFT_485003"/>
<keyword evidence="4" id="KW-1003">Cell membrane</keyword>
<dbReference type="InParanoid" id="G4Z0Y7"/>
<feature type="transmembrane region" description="Helical" evidence="10">
    <location>
        <begin position="160"/>
        <end position="178"/>
    </location>
</feature>
<evidence type="ECO:0000256" key="9">
    <source>
        <dbReference type="ARBA" id="ARBA00023136"/>
    </source>
</evidence>
<evidence type="ECO:0000256" key="4">
    <source>
        <dbReference type="ARBA" id="ARBA00022475"/>
    </source>
</evidence>
<comment type="similarity">
    <text evidence="2">Belongs to the SWEET sugar transporter family.</text>
</comment>
<evidence type="ECO:0000256" key="6">
    <source>
        <dbReference type="ARBA" id="ARBA00022692"/>
    </source>
</evidence>
<dbReference type="SMR" id="G4Z0Y7"/>
<evidence type="ECO:0000313" key="12">
    <source>
        <dbReference type="Proteomes" id="UP000002640"/>
    </source>
</evidence>
<feature type="transmembrane region" description="Helical" evidence="10">
    <location>
        <begin position="6"/>
        <end position="28"/>
    </location>
</feature>
<keyword evidence="8 10" id="KW-1133">Transmembrane helix</keyword>
<feature type="transmembrane region" description="Helical" evidence="10">
    <location>
        <begin position="65"/>
        <end position="86"/>
    </location>
</feature>
<comment type="subcellular location">
    <subcellularLocation>
        <location evidence="1">Cell membrane</location>
        <topology evidence="1">Multi-pass membrane protein</topology>
    </subcellularLocation>
</comment>
<dbReference type="GeneID" id="20655829"/>
<protein>
    <recommendedName>
        <fullName evidence="13">MtN3-like protein</fullName>
    </recommendedName>
</protein>
<dbReference type="InterPro" id="IPR047664">
    <property type="entry name" value="SWEET"/>
</dbReference>